<evidence type="ECO:0000256" key="5">
    <source>
        <dbReference type="ARBA" id="ARBA00023136"/>
    </source>
</evidence>
<gene>
    <name evidence="10" type="ORF">PQU93_08830</name>
</gene>
<feature type="transmembrane region" description="Helical" evidence="7">
    <location>
        <begin position="405"/>
        <end position="423"/>
    </location>
</feature>
<name>A0ABT5I5W3_VOGIN</name>
<evidence type="ECO:0000256" key="3">
    <source>
        <dbReference type="ARBA" id="ARBA00022692"/>
    </source>
</evidence>
<comment type="caution">
    <text evidence="10">The sequence shown here is derived from an EMBL/GenBank/DDBJ whole genome shotgun (WGS) entry which is preliminary data.</text>
</comment>
<feature type="transmembrane region" description="Helical" evidence="7">
    <location>
        <begin position="500"/>
        <end position="522"/>
    </location>
</feature>
<accession>A0ABT5I5W3</accession>
<feature type="transmembrane region" description="Helical" evidence="7">
    <location>
        <begin position="42"/>
        <end position="60"/>
    </location>
</feature>
<evidence type="ECO:0000256" key="7">
    <source>
        <dbReference type="SAM" id="Phobius"/>
    </source>
</evidence>
<evidence type="ECO:0000256" key="4">
    <source>
        <dbReference type="ARBA" id="ARBA00022989"/>
    </source>
</evidence>
<feature type="transmembrane region" description="Helical" evidence="7">
    <location>
        <begin position="72"/>
        <end position="91"/>
    </location>
</feature>
<reference evidence="10 11" key="1">
    <citation type="submission" date="2023-01" db="EMBL/GenBank/DDBJ databases">
        <title>Novel species of the genus Vogesella isolated from rivers.</title>
        <authorList>
            <person name="Lu H."/>
        </authorList>
    </citation>
    <scope>NUCLEOTIDE SEQUENCE [LARGE SCALE GENOMIC DNA]</scope>
    <source>
        <strain evidence="10 11">SH7W</strain>
    </source>
</reference>
<evidence type="ECO:0000313" key="10">
    <source>
        <dbReference type="EMBL" id="MDC7690881.1"/>
    </source>
</evidence>
<keyword evidence="4 7" id="KW-1133">Transmembrane helix</keyword>
<dbReference type="RefSeq" id="WP_272803064.1">
    <property type="nucleotide sequence ID" value="NZ_JAQQKY010000004.1"/>
</dbReference>
<dbReference type="InterPro" id="IPR049453">
    <property type="entry name" value="Memb_transporter_dom"/>
</dbReference>
<feature type="transmembrane region" description="Helical" evidence="7">
    <location>
        <begin position="97"/>
        <end position="116"/>
    </location>
</feature>
<dbReference type="PANTHER" id="PTHR30509:SF9">
    <property type="entry name" value="MULTIDRUG RESISTANCE PROTEIN MDTO"/>
    <property type="match status" value="1"/>
</dbReference>
<dbReference type="Pfam" id="PF13515">
    <property type="entry name" value="FUSC_2"/>
    <property type="match status" value="1"/>
</dbReference>
<dbReference type="Proteomes" id="UP001221566">
    <property type="component" value="Unassembled WGS sequence"/>
</dbReference>
<feature type="domain" description="Integral membrane protein YccS N-terminal" evidence="8">
    <location>
        <begin position="88"/>
        <end position="325"/>
    </location>
</feature>
<comment type="similarity">
    <text evidence="6">Belongs to the YccS/YhfK family.</text>
</comment>
<feature type="transmembrane region" description="Helical" evidence="7">
    <location>
        <begin position="151"/>
        <end position="171"/>
    </location>
</feature>
<feature type="transmembrane region" description="Helical" evidence="7">
    <location>
        <begin position="13"/>
        <end position="36"/>
    </location>
</feature>
<dbReference type="PANTHER" id="PTHR30509">
    <property type="entry name" value="P-HYDROXYBENZOIC ACID EFFLUX PUMP SUBUNIT-RELATED"/>
    <property type="match status" value="1"/>
</dbReference>
<keyword evidence="2" id="KW-1003">Cell membrane</keyword>
<evidence type="ECO:0000256" key="2">
    <source>
        <dbReference type="ARBA" id="ARBA00022475"/>
    </source>
</evidence>
<organism evidence="10 11">
    <name type="scientific">Vogesella indigofera</name>
    <name type="common">Pseudomonas indigofera</name>
    <dbReference type="NCBI Taxonomy" id="45465"/>
    <lineage>
        <taxon>Bacteria</taxon>
        <taxon>Pseudomonadati</taxon>
        <taxon>Pseudomonadota</taxon>
        <taxon>Betaproteobacteria</taxon>
        <taxon>Neisseriales</taxon>
        <taxon>Chromobacteriaceae</taxon>
        <taxon>Vogesella</taxon>
    </lineage>
</organism>
<evidence type="ECO:0000256" key="1">
    <source>
        <dbReference type="ARBA" id="ARBA00004651"/>
    </source>
</evidence>
<dbReference type="InterPro" id="IPR032692">
    <property type="entry name" value="YccS_N"/>
</dbReference>
<protein>
    <submittedName>
        <fullName evidence="10">FUSC family membrane protein</fullName>
    </submittedName>
</protein>
<comment type="subcellular location">
    <subcellularLocation>
        <location evidence="1">Cell membrane</location>
        <topology evidence="1">Multi-pass membrane protein</topology>
    </subcellularLocation>
</comment>
<evidence type="ECO:0000259" key="8">
    <source>
        <dbReference type="Pfam" id="PF12805"/>
    </source>
</evidence>
<dbReference type="Pfam" id="PF12805">
    <property type="entry name" value="FUSC-like"/>
    <property type="match status" value="1"/>
</dbReference>
<evidence type="ECO:0000313" key="11">
    <source>
        <dbReference type="Proteomes" id="UP001221566"/>
    </source>
</evidence>
<evidence type="ECO:0000256" key="6">
    <source>
        <dbReference type="ARBA" id="ARBA00043993"/>
    </source>
</evidence>
<dbReference type="EMBL" id="JAQQKY010000004">
    <property type="protein sequence ID" value="MDC7690881.1"/>
    <property type="molecule type" value="Genomic_DNA"/>
</dbReference>
<keyword evidence="3 7" id="KW-0812">Transmembrane</keyword>
<feature type="domain" description="Integral membrane bound transporter" evidence="9">
    <location>
        <begin position="415"/>
        <end position="541"/>
    </location>
</feature>
<keyword evidence="11" id="KW-1185">Reference proteome</keyword>
<proteinExistence type="inferred from homology"/>
<sequence>MPRFAFAPPHPRLALRVALSHHVANGLSAALGLLLISAAVHLWLGALAAAAASVGVVVCIPPDQPAPRRGKLRQLLPAALLGLPLFLGTRLLHGDALQLGLLLLPATFIAFLAAAWGKRGIPLSVSIMFAMLFAMAMPAHDGTAPVLASSLHFALGAGLYLLWATLANALLNGRYRVQLLADTLLALAELMQLQAQQFLLPDSDERRRAPLIGRLLREQAALTDQLQSARNILLESPRTPRRQQLAAMLLQVLEMRDHLLACELDLDTLKSRPGHAPVLGVLHEVLQTLAADIAQLADKLLYGRMPPPFTSLRPLLATLHWAEAEAEAAAESQAPSAAMLARGLANRVGNINDEVVRLVALARGEQAPDLTGVRASWQLFVSPTAWSWRPFAGLWRWDAPPLRHAIRAALAVGTAYALAQVLPWVAHDYWILLTIVVVLRGSLAQTLERRNSRVAGTLLGCVIAGALLALQPSSWLLLLAVTLAQAFAHAFAVRRYLVTAVAATVLGLLQAHMLHAGASPVFGVPERIADTLLGVAIAWACSYVLPSWERHQIPALVARTLSAQARHARVALGLGQLQAIDNEPELAWRLARREAYDSLSALVQATQRSLAEPRAVRPPLAPLGLLLAHSYQLLAQLTAVKSMLLLRRDRLQPEQIRQPLQQAAQSIDSTLQHAGGAAVAAAEAAPGPVLLPDPFESDLSPWLLRRLELATRLAGQLRQDADQVLAPQEPAKTAVAPE</sequence>
<evidence type="ECO:0000259" key="9">
    <source>
        <dbReference type="Pfam" id="PF13515"/>
    </source>
</evidence>
<feature type="transmembrane region" description="Helical" evidence="7">
    <location>
        <begin position="454"/>
        <end position="470"/>
    </location>
</feature>
<feature type="transmembrane region" description="Helical" evidence="7">
    <location>
        <begin position="123"/>
        <end position="139"/>
    </location>
</feature>
<keyword evidence="5 7" id="KW-0472">Membrane</keyword>